<dbReference type="KEGG" id="peh:Spb1_15510"/>
<proteinExistence type="predicted"/>
<evidence type="ECO:0008006" key="3">
    <source>
        <dbReference type="Google" id="ProtNLM"/>
    </source>
</evidence>
<protein>
    <recommendedName>
        <fullName evidence="3">3-keto-disaccharide hydrolase domain-containing protein</fullName>
    </recommendedName>
</protein>
<reference evidence="1 2" key="1">
    <citation type="submission" date="2019-02" db="EMBL/GenBank/DDBJ databases">
        <title>Deep-cultivation of Planctomycetes and their phenomic and genomic characterization uncovers novel biology.</title>
        <authorList>
            <person name="Wiegand S."/>
            <person name="Jogler M."/>
            <person name="Boedeker C."/>
            <person name="Pinto D."/>
            <person name="Vollmers J."/>
            <person name="Rivas-Marin E."/>
            <person name="Kohn T."/>
            <person name="Peeters S.H."/>
            <person name="Heuer A."/>
            <person name="Rast P."/>
            <person name="Oberbeckmann S."/>
            <person name="Bunk B."/>
            <person name="Jeske O."/>
            <person name="Meyerdierks A."/>
            <person name="Storesund J.E."/>
            <person name="Kallscheuer N."/>
            <person name="Luecker S."/>
            <person name="Lage O.M."/>
            <person name="Pohl T."/>
            <person name="Merkel B.J."/>
            <person name="Hornburger P."/>
            <person name="Mueller R.-W."/>
            <person name="Bruemmer F."/>
            <person name="Labrenz M."/>
            <person name="Spormann A.M."/>
            <person name="Op den Camp H."/>
            <person name="Overmann J."/>
            <person name="Amann R."/>
            <person name="Jetten M.S.M."/>
            <person name="Mascher T."/>
            <person name="Medema M.H."/>
            <person name="Devos D.P."/>
            <person name="Kaster A.-K."/>
            <person name="Ovreas L."/>
            <person name="Rohde M."/>
            <person name="Galperin M.Y."/>
            <person name="Jogler C."/>
        </authorList>
    </citation>
    <scope>NUCLEOTIDE SEQUENCE [LARGE SCALE GENOMIC DNA]</scope>
    <source>
        <strain evidence="1 2">Spb1</strain>
    </source>
</reference>
<evidence type="ECO:0000313" key="1">
    <source>
        <dbReference type="EMBL" id="QDV29638.1"/>
    </source>
</evidence>
<gene>
    <name evidence="1" type="ORF">Spb1_15510</name>
</gene>
<organism evidence="1 2">
    <name type="scientific">Planctopirus ephydatiae</name>
    <dbReference type="NCBI Taxonomy" id="2528019"/>
    <lineage>
        <taxon>Bacteria</taxon>
        <taxon>Pseudomonadati</taxon>
        <taxon>Planctomycetota</taxon>
        <taxon>Planctomycetia</taxon>
        <taxon>Planctomycetales</taxon>
        <taxon>Planctomycetaceae</taxon>
        <taxon>Planctopirus</taxon>
    </lineage>
</organism>
<dbReference type="EMBL" id="CP036299">
    <property type="protein sequence ID" value="QDV29638.1"/>
    <property type="molecule type" value="Genomic_DNA"/>
</dbReference>
<evidence type="ECO:0000313" key="2">
    <source>
        <dbReference type="Proteomes" id="UP000315349"/>
    </source>
</evidence>
<keyword evidence="2" id="KW-1185">Reference proteome</keyword>
<dbReference type="Proteomes" id="UP000315349">
    <property type="component" value="Chromosome"/>
</dbReference>
<dbReference type="AlphaFoldDB" id="A0A518GM28"/>
<accession>A0A518GM28</accession>
<sequence length="257" mass="28020">MQDRRKWLSQMLVGACQISAGSFLAIGGTSITQAQSKKIAGPNAKEAQKNPPWEILFLPPRQRKVGVQALPEKSPIKLVKTLNLSGPAKGHPHLLGEFAINGEFGILNNLLSRVTGANAAIEIGSAHQFELEGMMQAEGTGGWFFLLGWKDGSGHVLFQIGTRTSGSPWFHCVFKEGAAEKDSHVEFGRMEWKGSLPVSLVVKNQAASLKVGTLQLAQNLPLRDYSEGGIVIGTYDTQYGPRNLQIQSLRLRKFAEE</sequence>
<name>A0A518GM28_9PLAN</name>